<dbReference type="RefSeq" id="WP_344610698.1">
    <property type="nucleotide sequence ID" value="NZ_BAAARV010000005.1"/>
</dbReference>
<comment type="caution">
    <text evidence="3">The sequence shown here is derived from an EMBL/GenBank/DDBJ whole genome shotgun (WGS) entry which is preliminary data.</text>
</comment>
<proteinExistence type="predicted"/>
<dbReference type="Proteomes" id="UP001501444">
    <property type="component" value="Unassembled WGS sequence"/>
</dbReference>
<evidence type="ECO:0000256" key="1">
    <source>
        <dbReference type="SAM" id="MobiDB-lite"/>
    </source>
</evidence>
<dbReference type="EMBL" id="BAAARV010000005">
    <property type="protein sequence ID" value="GAA2329369.1"/>
    <property type="molecule type" value="Genomic_DNA"/>
</dbReference>
<evidence type="ECO:0000256" key="2">
    <source>
        <dbReference type="SAM" id="Phobius"/>
    </source>
</evidence>
<organism evidence="3 4">
    <name type="scientific">Dactylosporangium salmoneum</name>
    <dbReference type="NCBI Taxonomy" id="53361"/>
    <lineage>
        <taxon>Bacteria</taxon>
        <taxon>Bacillati</taxon>
        <taxon>Actinomycetota</taxon>
        <taxon>Actinomycetes</taxon>
        <taxon>Micromonosporales</taxon>
        <taxon>Micromonosporaceae</taxon>
        <taxon>Dactylosporangium</taxon>
    </lineage>
</organism>
<name>A0ABN3FG53_9ACTN</name>
<evidence type="ECO:0000313" key="3">
    <source>
        <dbReference type="EMBL" id="GAA2329369.1"/>
    </source>
</evidence>
<reference evidence="3 4" key="1">
    <citation type="journal article" date="2019" name="Int. J. Syst. Evol. Microbiol.">
        <title>The Global Catalogue of Microorganisms (GCM) 10K type strain sequencing project: providing services to taxonomists for standard genome sequencing and annotation.</title>
        <authorList>
            <consortium name="The Broad Institute Genomics Platform"/>
            <consortium name="The Broad Institute Genome Sequencing Center for Infectious Disease"/>
            <person name="Wu L."/>
            <person name="Ma J."/>
        </authorList>
    </citation>
    <scope>NUCLEOTIDE SEQUENCE [LARGE SCALE GENOMIC DNA]</scope>
    <source>
        <strain evidence="3 4">JCM 3272</strain>
    </source>
</reference>
<keyword evidence="2" id="KW-0812">Transmembrane</keyword>
<dbReference type="Pfam" id="PF22564">
    <property type="entry name" value="HAAS"/>
    <property type="match status" value="1"/>
</dbReference>
<protein>
    <submittedName>
        <fullName evidence="3">Uncharacterized protein</fullName>
    </submittedName>
</protein>
<evidence type="ECO:0000313" key="4">
    <source>
        <dbReference type="Proteomes" id="UP001501444"/>
    </source>
</evidence>
<keyword evidence="4" id="KW-1185">Reference proteome</keyword>
<sequence length="152" mass="16057">MNTYDDLVNDYLRAVEQALAGVPANRRAELLADLSEHIAAKRAELSPEEETEVEVRSILELLGDPEEVAAEAMLDNDPSPPPVVIQPKKRSAALIWVAVTIAAVAMMCVVAGVLGLFLFTWSDSGGSKSPAEPAPRATSSVESTASPTPTSS</sequence>
<gene>
    <name evidence="3" type="ORF">GCM10010170_006700</name>
</gene>
<accession>A0ABN3FG53</accession>
<feature type="region of interest" description="Disordered" evidence="1">
    <location>
        <begin position="125"/>
        <end position="152"/>
    </location>
</feature>
<keyword evidence="2" id="KW-1133">Transmembrane helix</keyword>
<keyword evidence="2" id="KW-0472">Membrane</keyword>
<feature type="transmembrane region" description="Helical" evidence="2">
    <location>
        <begin position="93"/>
        <end position="119"/>
    </location>
</feature>
<feature type="compositionally biased region" description="Polar residues" evidence="1">
    <location>
        <begin position="137"/>
        <end position="152"/>
    </location>
</feature>